<dbReference type="SUPFAM" id="SSF161098">
    <property type="entry name" value="MetI-like"/>
    <property type="match status" value="1"/>
</dbReference>
<dbReference type="PROSITE" id="PS50928">
    <property type="entry name" value="ABC_TM1"/>
    <property type="match status" value="1"/>
</dbReference>
<dbReference type="InterPro" id="IPR050366">
    <property type="entry name" value="BP-dependent_transpt_permease"/>
</dbReference>
<feature type="transmembrane region" description="Helical" evidence="7">
    <location>
        <begin position="79"/>
        <end position="104"/>
    </location>
</feature>
<keyword evidence="5 7" id="KW-1133">Transmembrane helix</keyword>
<dbReference type="PANTHER" id="PTHR43386:SF25">
    <property type="entry name" value="PEPTIDE ABC TRANSPORTER PERMEASE PROTEIN"/>
    <property type="match status" value="1"/>
</dbReference>
<evidence type="ECO:0000259" key="8">
    <source>
        <dbReference type="PROSITE" id="PS50928"/>
    </source>
</evidence>
<dbReference type="Proteomes" id="UP000219331">
    <property type="component" value="Unassembled WGS sequence"/>
</dbReference>
<dbReference type="Gene3D" id="1.10.3720.10">
    <property type="entry name" value="MetI-like"/>
    <property type="match status" value="1"/>
</dbReference>
<dbReference type="InterPro" id="IPR025966">
    <property type="entry name" value="OppC_N"/>
</dbReference>
<feature type="transmembrane region" description="Helical" evidence="7">
    <location>
        <begin position="138"/>
        <end position="159"/>
    </location>
</feature>
<feature type="domain" description="ABC transmembrane type-1" evidence="8">
    <location>
        <begin position="77"/>
        <end position="265"/>
    </location>
</feature>
<keyword evidence="10" id="KW-1185">Reference proteome</keyword>
<comment type="similarity">
    <text evidence="7">Belongs to the binding-protein-dependent transport system permease family.</text>
</comment>
<dbReference type="PANTHER" id="PTHR43386">
    <property type="entry name" value="OLIGOPEPTIDE TRANSPORT SYSTEM PERMEASE PROTEIN APPC"/>
    <property type="match status" value="1"/>
</dbReference>
<evidence type="ECO:0000256" key="1">
    <source>
        <dbReference type="ARBA" id="ARBA00004651"/>
    </source>
</evidence>
<evidence type="ECO:0000256" key="4">
    <source>
        <dbReference type="ARBA" id="ARBA00022692"/>
    </source>
</evidence>
<dbReference type="GO" id="GO:0005886">
    <property type="term" value="C:plasma membrane"/>
    <property type="evidence" value="ECO:0007669"/>
    <property type="project" value="UniProtKB-SubCell"/>
</dbReference>
<dbReference type="OrthoDB" id="9766870at2"/>
<evidence type="ECO:0000256" key="3">
    <source>
        <dbReference type="ARBA" id="ARBA00022475"/>
    </source>
</evidence>
<dbReference type="RefSeq" id="WP_067219774.1">
    <property type="nucleotide sequence ID" value="NZ_MBQE01000002.1"/>
</dbReference>
<evidence type="ECO:0000313" key="10">
    <source>
        <dbReference type="Proteomes" id="UP000219331"/>
    </source>
</evidence>
<feature type="transmembrane region" description="Helical" evidence="7">
    <location>
        <begin position="197"/>
        <end position="223"/>
    </location>
</feature>
<dbReference type="GO" id="GO:0055085">
    <property type="term" value="P:transmembrane transport"/>
    <property type="evidence" value="ECO:0007669"/>
    <property type="project" value="InterPro"/>
</dbReference>
<protein>
    <submittedName>
        <fullName evidence="9">Peptide/nickel transport system permease protein</fullName>
    </submittedName>
</protein>
<dbReference type="STRING" id="538381.GCA_001696535_02244"/>
<evidence type="ECO:0000256" key="2">
    <source>
        <dbReference type="ARBA" id="ARBA00022448"/>
    </source>
</evidence>
<reference evidence="9 10" key="1">
    <citation type="submission" date="2017-08" db="EMBL/GenBank/DDBJ databases">
        <authorList>
            <person name="de Groot N.N."/>
        </authorList>
    </citation>
    <scope>NUCLEOTIDE SEQUENCE [LARGE SCALE GENOMIC DNA]</scope>
    <source>
        <strain evidence="9 10">USBA 352</strain>
    </source>
</reference>
<keyword evidence="6 7" id="KW-0472">Membrane</keyword>
<dbReference type="CDD" id="cd06261">
    <property type="entry name" value="TM_PBP2"/>
    <property type="match status" value="1"/>
</dbReference>
<sequence>MTAILTMGRIFRGRWLATAGLCWLILVALAAIFAPLVAPYDPLELDPLVRLSPPSLEHLFGTDHYGRDSFSRSLYGARMAIITGIGSVVVALVAGGLAGMVSAYFNRLGHVIMRVVDVLMAFPALLLALVLMTLLERSVVNTVIVIGIVYATTTARILFGMTLKLKGEVFVDAATCSGAGHASILFRHILPNLVSPLLVQASFIFAFAQLQAAALDFLGLGLPPEVPSWGNMLSESRIYVTRASWLLLFPGALIILSVFSMNLVGDALRDSIDPRFRNDIKGV</sequence>
<accession>A0A285SF25</accession>
<dbReference type="Pfam" id="PF00528">
    <property type="entry name" value="BPD_transp_1"/>
    <property type="match status" value="1"/>
</dbReference>
<dbReference type="EMBL" id="OBML01000005">
    <property type="protein sequence ID" value="SOC06275.1"/>
    <property type="molecule type" value="Genomic_DNA"/>
</dbReference>
<evidence type="ECO:0000256" key="5">
    <source>
        <dbReference type="ARBA" id="ARBA00022989"/>
    </source>
</evidence>
<organism evidence="9 10">
    <name type="scientific">Stappia indica</name>
    <dbReference type="NCBI Taxonomy" id="538381"/>
    <lineage>
        <taxon>Bacteria</taxon>
        <taxon>Pseudomonadati</taxon>
        <taxon>Pseudomonadota</taxon>
        <taxon>Alphaproteobacteria</taxon>
        <taxon>Hyphomicrobiales</taxon>
        <taxon>Stappiaceae</taxon>
        <taxon>Stappia</taxon>
    </lineage>
</organism>
<keyword evidence="3" id="KW-1003">Cell membrane</keyword>
<keyword evidence="4 7" id="KW-0812">Transmembrane</keyword>
<evidence type="ECO:0000256" key="7">
    <source>
        <dbReference type="RuleBase" id="RU363032"/>
    </source>
</evidence>
<dbReference type="InterPro" id="IPR000515">
    <property type="entry name" value="MetI-like"/>
</dbReference>
<dbReference type="InterPro" id="IPR035906">
    <property type="entry name" value="MetI-like_sf"/>
</dbReference>
<comment type="subcellular location">
    <subcellularLocation>
        <location evidence="1 7">Cell membrane</location>
        <topology evidence="1 7">Multi-pass membrane protein</topology>
    </subcellularLocation>
</comment>
<proteinExistence type="inferred from homology"/>
<gene>
    <name evidence="9" type="ORF">SAMN05421512_10545</name>
</gene>
<feature type="transmembrane region" description="Helical" evidence="7">
    <location>
        <begin position="111"/>
        <end position="132"/>
    </location>
</feature>
<feature type="transmembrane region" description="Helical" evidence="7">
    <location>
        <begin position="243"/>
        <end position="265"/>
    </location>
</feature>
<evidence type="ECO:0000256" key="6">
    <source>
        <dbReference type="ARBA" id="ARBA00023136"/>
    </source>
</evidence>
<keyword evidence="2 7" id="KW-0813">Transport</keyword>
<dbReference type="AlphaFoldDB" id="A0A285SF25"/>
<name>A0A285SF25_9HYPH</name>
<dbReference type="Pfam" id="PF12911">
    <property type="entry name" value="OppC_N"/>
    <property type="match status" value="1"/>
</dbReference>
<evidence type="ECO:0000313" key="9">
    <source>
        <dbReference type="EMBL" id="SOC06275.1"/>
    </source>
</evidence>